<evidence type="ECO:0000313" key="3">
    <source>
        <dbReference type="Proteomes" id="UP000011885"/>
    </source>
</evidence>
<gene>
    <name evidence="2" type="ORF">RSSM_04633</name>
</gene>
<reference evidence="2 3" key="1">
    <citation type="journal article" date="2013" name="Mar. Genomics">
        <title>Expression of sulfatases in Rhodopirellula baltica and the diversity of sulfatases in the genus Rhodopirellula.</title>
        <authorList>
            <person name="Wegner C.E."/>
            <person name="Richter-Heitmann T."/>
            <person name="Klindworth A."/>
            <person name="Klockow C."/>
            <person name="Richter M."/>
            <person name="Achstetter T."/>
            <person name="Glockner F.O."/>
            <person name="Harder J."/>
        </authorList>
    </citation>
    <scope>NUCLEOTIDE SEQUENCE [LARGE SCALE GENOMIC DNA]</scope>
    <source>
        <strain evidence="2 3">SM41</strain>
    </source>
</reference>
<evidence type="ECO:0000313" key="2">
    <source>
        <dbReference type="EMBL" id="EMI53886.1"/>
    </source>
</evidence>
<feature type="region of interest" description="Disordered" evidence="1">
    <location>
        <begin position="22"/>
        <end position="42"/>
    </location>
</feature>
<dbReference type="Proteomes" id="UP000011885">
    <property type="component" value="Unassembled WGS sequence"/>
</dbReference>
<organism evidence="2 3">
    <name type="scientific">Rhodopirellula sallentina SM41</name>
    <dbReference type="NCBI Taxonomy" id="1263870"/>
    <lineage>
        <taxon>Bacteria</taxon>
        <taxon>Pseudomonadati</taxon>
        <taxon>Planctomycetota</taxon>
        <taxon>Planctomycetia</taxon>
        <taxon>Pirellulales</taxon>
        <taxon>Pirellulaceae</taxon>
        <taxon>Rhodopirellula</taxon>
    </lineage>
</organism>
<comment type="caution">
    <text evidence="2">The sequence shown here is derived from an EMBL/GenBank/DDBJ whole genome shotgun (WGS) entry which is preliminary data.</text>
</comment>
<keyword evidence="3" id="KW-1185">Reference proteome</keyword>
<accession>M5U7N9</accession>
<sequence>MDSPTTASFQSTVNRLCRLHDDQHRLNASERPSVRASSQRET</sequence>
<name>M5U7N9_9BACT</name>
<protein>
    <submittedName>
        <fullName evidence="2">Uncharacterized protein</fullName>
    </submittedName>
</protein>
<dbReference type="AlphaFoldDB" id="M5U7N9"/>
<dbReference type="EMBL" id="ANOH01000319">
    <property type="protein sequence ID" value="EMI53886.1"/>
    <property type="molecule type" value="Genomic_DNA"/>
</dbReference>
<dbReference type="PATRIC" id="fig|1263870.3.peg.4899"/>
<proteinExistence type="predicted"/>
<evidence type="ECO:0000256" key="1">
    <source>
        <dbReference type="SAM" id="MobiDB-lite"/>
    </source>
</evidence>